<evidence type="ECO:0008006" key="3">
    <source>
        <dbReference type="Google" id="ProtNLM"/>
    </source>
</evidence>
<evidence type="ECO:0000256" key="1">
    <source>
        <dbReference type="SAM" id="MobiDB-lite"/>
    </source>
</evidence>
<protein>
    <recommendedName>
        <fullName evidence="3">PIN domain-containing protein</fullName>
    </recommendedName>
</protein>
<accession>A0AAU8MQ69</accession>
<proteinExistence type="predicted"/>
<feature type="compositionally biased region" description="Pro residues" evidence="1">
    <location>
        <begin position="669"/>
        <end position="685"/>
    </location>
</feature>
<organism evidence="2">
    <name type="scientific">Lysobacter firmicutimachus</name>
    <dbReference type="NCBI Taxonomy" id="1792846"/>
    <lineage>
        <taxon>Bacteria</taxon>
        <taxon>Pseudomonadati</taxon>
        <taxon>Pseudomonadota</taxon>
        <taxon>Gammaproteobacteria</taxon>
        <taxon>Lysobacterales</taxon>
        <taxon>Lysobacteraceae</taxon>
        <taxon>Lysobacter</taxon>
    </lineage>
</organism>
<feature type="region of interest" description="Disordered" evidence="1">
    <location>
        <begin position="774"/>
        <end position="807"/>
    </location>
</feature>
<feature type="region of interest" description="Disordered" evidence="1">
    <location>
        <begin position="390"/>
        <end position="413"/>
    </location>
</feature>
<gene>
    <name evidence="2" type="ORF">ABU614_19750</name>
</gene>
<dbReference type="RefSeq" id="WP_363797426.1">
    <property type="nucleotide sequence ID" value="NZ_CP159925.1"/>
</dbReference>
<feature type="compositionally biased region" description="Low complexity" evidence="1">
    <location>
        <begin position="776"/>
        <end position="798"/>
    </location>
</feature>
<name>A0AAU8MQ69_9GAMM</name>
<evidence type="ECO:0000313" key="2">
    <source>
        <dbReference type="EMBL" id="XCO74585.1"/>
    </source>
</evidence>
<dbReference type="AlphaFoldDB" id="A0AAU8MQ69"/>
<sequence length="807" mass="88189">MTKKYFLADTSSLVFAYRAGGPQLLDTYRKYWAAEGFQLRISTVVNDELFSGPLEDEFRKYIASRDIRSLDAPKTDQELLTSDRGERKRLLKNAGERSLVEIATLEQAAGRDVIIWSDDKYFDSFQIQRELRNKLPGLQTVTTAELLDRSYLDGFITEAQYQQHLAGYRQQDHFQKSTRLNSFDPTLSPVPADLPEGETSLRGPNGQRGFASAQLLIGEVPRNTLIRSGGLLASGVDVAASTRRVAELLEQDNPTAARSEATHAAARNLGGWVGGSAAAYAVGTSGYVPAALVVADAMLMSKAFDKAVDLKENHDITHQTDRQGVAWEFNGRNWVREGLIDRSADGRDNPVEGTLGANYDKARELGSLANAKAVELALGKVPPPLDPFDIPAGPRDQTGLDNPNWRRDPATEQWQRQVKTGLAGANDRGVYEQQVATPERAMELNREAVARIQHNIGNGREAVAAAYLENYAAQHSSDFVAVPAAVQSARPRPEEVLGSDGQLYRRSPDGEWAGAGRVAQGNLALELELTRSAREPSLQQLDARIAALDARPAPSEEQRRQNHLLHQYRVTADRTELTPEWQQAIGLAVQRTRDAHGIDGPGALQLQRSHGAYGADSSIAHYQRDAQGVNRLVAVTSREDILQARQEVLAGARQAAPLTAPESAERPAPAAPDPPPQRVPPPAEPEPAFGLSRFSREDQAMIAKIRASVPAGLSDEHAAAAMLAAKRNGIPDAERIGPVGVAGDTLWIGRTVPGFHTAVDLAQQAPQLRDTLRDNQQFNQEQTQKQSQDQEQQRQQAQATGAMKLMQ</sequence>
<dbReference type="EMBL" id="CP159925">
    <property type="protein sequence ID" value="XCO74585.1"/>
    <property type="molecule type" value="Genomic_DNA"/>
</dbReference>
<feature type="region of interest" description="Disordered" evidence="1">
    <location>
        <begin position="653"/>
        <end position="690"/>
    </location>
</feature>
<reference evidence="2" key="1">
    <citation type="submission" date="2024-06" db="EMBL/GenBank/DDBJ databases">
        <authorList>
            <person name="Li S."/>
        </authorList>
    </citation>
    <scope>NUCLEOTIDE SEQUENCE</scope>
    <source>
        <strain evidence="2">SR10</strain>
    </source>
</reference>